<dbReference type="InterPro" id="IPR050237">
    <property type="entry name" value="ATP-dep_AMP-bd_enzyme"/>
</dbReference>
<keyword evidence="4" id="KW-1185">Reference proteome</keyword>
<dbReference type="Gene3D" id="3.40.50.12780">
    <property type="entry name" value="N-terminal domain of ligase-like"/>
    <property type="match status" value="1"/>
</dbReference>
<dbReference type="Pfam" id="PF00501">
    <property type="entry name" value="AMP-binding"/>
    <property type="match status" value="1"/>
</dbReference>
<dbReference type="EMBL" id="CP028903">
    <property type="protein sequence ID" value="AWB07441.1"/>
    <property type="molecule type" value="Genomic_DNA"/>
</dbReference>
<dbReference type="AlphaFoldDB" id="A0A2R4VSR2"/>
<dbReference type="KEGG" id="ahu:A6A40_20630"/>
<dbReference type="PANTHER" id="PTHR43767">
    <property type="entry name" value="LONG-CHAIN-FATTY-ACID--COA LIGASE"/>
    <property type="match status" value="1"/>
</dbReference>
<evidence type="ECO:0000313" key="3">
    <source>
        <dbReference type="EMBL" id="AWB07441.1"/>
    </source>
</evidence>
<dbReference type="InterPro" id="IPR042099">
    <property type="entry name" value="ANL_N_sf"/>
</dbReference>
<dbReference type="Gene3D" id="3.30.300.30">
    <property type="match status" value="1"/>
</dbReference>
<organism evidence="3 4">
    <name type="scientific">Azospirillum humicireducens</name>
    <dbReference type="NCBI Taxonomy" id="1226968"/>
    <lineage>
        <taxon>Bacteria</taxon>
        <taxon>Pseudomonadati</taxon>
        <taxon>Pseudomonadota</taxon>
        <taxon>Alphaproteobacteria</taxon>
        <taxon>Rhodospirillales</taxon>
        <taxon>Azospirillaceae</taxon>
        <taxon>Azospirillum</taxon>
    </lineage>
</organism>
<feature type="domain" description="AMP-binding enzyme C-terminal" evidence="2">
    <location>
        <begin position="428"/>
        <end position="503"/>
    </location>
</feature>
<dbReference type="InterPro" id="IPR020459">
    <property type="entry name" value="AMP-binding"/>
</dbReference>
<dbReference type="InterPro" id="IPR025110">
    <property type="entry name" value="AMP-bd_C"/>
</dbReference>
<dbReference type="OrthoDB" id="9803968at2"/>
<geneLocation type="plasmid" evidence="3 4">
    <name>pYZ2</name>
</geneLocation>
<dbReference type="InterPro" id="IPR045851">
    <property type="entry name" value="AMP-bd_C_sf"/>
</dbReference>
<sequence>MAHLVQQFLAETARRVPDRTALIAGDARRSFAELDRESDAVACALQSAGIGRGDRVAVMLENSIEYVAGLFATLKAGGVFVPVNPSIKSDKLTYLLADAGVRVLIAPAALARQVLPALEAVETPPAVLWVGAGLPAGAAGLLYADAVAGQRRQPTDPGLIDQDLAAIMYTSGTTGRPKGVMLTHANYVNTSWAISTYLENTPDDVVMCVLPLTFGYGLSQVMTGARVGFTVVLERSFAFPMETLKRMVQHRVTGLPGVPTVFSTLLGLDAAKTADLDSLRYLTNAAAPLPAAHLRRLRERFPQAHFHSMYGMTECCTRISTLSPAELDAKPASVGRAIPNCEAFVADEEGNRLPPGQVGELVVRGANVMRGYWNRPEETARRLRRGPQGETLLFTGDLFTQDAEGHLYFVSRKDDVFKCRGEKVSPKEVENALYELDGVLEACVIGVPDEADGLAVKAFLVPRDGAALSEAAIRQHCRGRLESHLVPKFIEFRDSLPKTDSGKIRRAELVGEMRASDGSICPLSRVAGEG</sequence>
<gene>
    <name evidence="3" type="ORF">A6A40_20630</name>
</gene>
<evidence type="ECO:0000259" key="1">
    <source>
        <dbReference type="Pfam" id="PF00501"/>
    </source>
</evidence>
<dbReference type="RefSeq" id="WP_108547730.1">
    <property type="nucleotide sequence ID" value="NZ_CP028903.1"/>
</dbReference>
<keyword evidence="3" id="KW-0614">Plasmid</keyword>
<accession>A0A2R4VSR2</accession>
<keyword evidence="3" id="KW-0436">Ligase</keyword>
<reference evidence="3 4" key="1">
    <citation type="submission" date="2018-04" db="EMBL/GenBank/DDBJ databases">
        <title>Complete genome sequence of the nitrogen-fixing bacterium Azospirillum humicireducens type strain SgZ-5.</title>
        <authorList>
            <person name="Yu Z."/>
        </authorList>
    </citation>
    <scope>NUCLEOTIDE SEQUENCE [LARGE SCALE GENOMIC DNA]</scope>
    <source>
        <strain evidence="3 4">SgZ-5</strain>
        <plasmid evidence="3 4">pYZ2</plasmid>
    </source>
</reference>
<evidence type="ECO:0000313" key="4">
    <source>
        <dbReference type="Proteomes" id="UP000077405"/>
    </source>
</evidence>
<dbReference type="SUPFAM" id="SSF56801">
    <property type="entry name" value="Acetyl-CoA synthetase-like"/>
    <property type="match status" value="1"/>
</dbReference>
<dbReference type="PRINTS" id="PR00154">
    <property type="entry name" value="AMPBINDING"/>
</dbReference>
<proteinExistence type="predicted"/>
<protein>
    <submittedName>
        <fullName evidence="3">Long-chain fatty acid--CoA ligase</fullName>
    </submittedName>
</protein>
<evidence type="ECO:0000259" key="2">
    <source>
        <dbReference type="Pfam" id="PF13193"/>
    </source>
</evidence>
<dbReference type="InterPro" id="IPR000873">
    <property type="entry name" value="AMP-dep_synth/lig_dom"/>
</dbReference>
<dbReference type="Pfam" id="PF13193">
    <property type="entry name" value="AMP-binding_C"/>
    <property type="match status" value="1"/>
</dbReference>
<feature type="domain" description="AMP-dependent synthetase/ligase" evidence="1">
    <location>
        <begin position="10"/>
        <end position="373"/>
    </location>
</feature>
<dbReference type="GO" id="GO:0016877">
    <property type="term" value="F:ligase activity, forming carbon-sulfur bonds"/>
    <property type="evidence" value="ECO:0007669"/>
    <property type="project" value="UniProtKB-ARBA"/>
</dbReference>
<dbReference type="PANTHER" id="PTHR43767:SF10">
    <property type="entry name" value="SURFACTIN SYNTHASE SUBUNIT 1"/>
    <property type="match status" value="1"/>
</dbReference>
<dbReference type="InterPro" id="IPR020845">
    <property type="entry name" value="AMP-binding_CS"/>
</dbReference>
<dbReference type="PROSITE" id="PS00455">
    <property type="entry name" value="AMP_BINDING"/>
    <property type="match status" value="1"/>
</dbReference>
<dbReference type="Proteomes" id="UP000077405">
    <property type="component" value="Plasmid pYZ2"/>
</dbReference>
<name>A0A2R4VSR2_9PROT</name>